<keyword evidence="3" id="KW-1185">Reference proteome</keyword>
<feature type="compositionally biased region" description="Basic residues" evidence="1">
    <location>
        <begin position="52"/>
        <end position="62"/>
    </location>
</feature>
<dbReference type="EMBL" id="JAVREQ010000022">
    <property type="protein sequence ID" value="MDT0381435.1"/>
    <property type="molecule type" value="Genomic_DNA"/>
</dbReference>
<gene>
    <name evidence="2" type="ORF">RM572_21995</name>
</gene>
<protein>
    <recommendedName>
        <fullName evidence="4">Transposase</fullName>
    </recommendedName>
</protein>
<dbReference type="RefSeq" id="WP_311675127.1">
    <property type="nucleotide sequence ID" value="NZ_JAVREQ010000022.1"/>
</dbReference>
<evidence type="ECO:0008006" key="4">
    <source>
        <dbReference type="Google" id="ProtNLM"/>
    </source>
</evidence>
<evidence type="ECO:0000256" key="1">
    <source>
        <dbReference type="SAM" id="MobiDB-lite"/>
    </source>
</evidence>
<organism evidence="2 3">
    <name type="scientific">Streptomyces hazeniae</name>
    <dbReference type="NCBI Taxonomy" id="3075538"/>
    <lineage>
        <taxon>Bacteria</taxon>
        <taxon>Bacillati</taxon>
        <taxon>Actinomycetota</taxon>
        <taxon>Actinomycetes</taxon>
        <taxon>Kitasatosporales</taxon>
        <taxon>Streptomycetaceae</taxon>
        <taxon>Streptomyces</taxon>
    </lineage>
</organism>
<evidence type="ECO:0000313" key="2">
    <source>
        <dbReference type="EMBL" id="MDT0381435.1"/>
    </source>
</evidence>
<feature type="region of interest" description="Disordered" evidence="1">
    <location>
        <begin position="31"/>
        <end position="66"/>
    </location>
</feature>
<sequence length="84" mass="9488">MNGSAWTLADWRLHDVADLLGGLLTFTQNVHRKEGSPEVPYPERLPRPGEAKRRKQEKKAARKAAVQARRGYEDIVQQVAPGRL</sequence>
<evidence type="ECO:0000313" key="3">
    <source>
        <dbReference type="Proteomes" id="UP001183414"/>
    </source>
</evidence>
<reference evidence="3" key="1">
    <citation type="submission" date="2023-07" db="EMBL/GenBank/DDBJ databases">
        <title>30 novel species of actinomycetes from the DSMZ collection.</title>
        <authorList>
            <person name="Nouioui I."/>
        </authorList>
    </citation>
    <scope>NUCLEOTIDE SEQUENCE [LARGE SCALE GENOMIC DNA]</scope>
    <source>
        <strain evidence="3">DSM 42041</strain>
    </source>
</reference>
<dbReference type="Proteomes" id="UP001183414">
    <property type="component" value="Unassembled WGS sequence"/>
</dbReference>
<comment type="caution">
    <text evidence="2">The sequence shown here is derived from an EMBL/GenBank/DDBJ whole genome shotgun (WGS) entry which is preliminary data.</text>
</comment>
<proteinExistence type="predicted"/>
<accession>A0ABU2NWR0</accession>
<name>A0ABU2NWR0_9ACTN</name>